<organism evidence="1 2">
    <name type="scientific">Saccharospirillum salsuginis</name>
    <dbReference type="NCBI Taxonomy" id="418750"/>
    <lineage>
        <taxon>Bacteria</taxon>
        <taxon>Pseudomonadati</taxon>
        <taxon>Pseudomonadota</taxon>
        <taxon>Gammaproteobacteria</taxon>
        <taxon>Oceanospirillales</taxon>
        <taxon>Saccharospirillaceae</taxon>
        <taxon>Saccharospirillum</taxon>
    </lineage>
</organism>
<evidence type="ECO:0000313" key="1">
    <source>
        <dbReference type="EMBL" id="GGX48546.1"/>
    </source>
</evidence>
<dbReference type="Proteomes" id="UP000626148">
    <property type="component" value="Unassembled WGS sequence"/>
</dbReference>
<reference evidence="1" key="2">
    <citation type="submission" date="2020-09" db="EMBL/GenBank/DDBJ databases">
        <authorList>
            <person name="Sun Q."/>
            <person name="Kim S."/>
        </authorList>
    </citation>
    <scope>NUCLEOTIDE SEQUENCE</scope>
    <source>
        <strain evidence="1">KCTC 22169</strain>
    </source>
</reference>
<keyword evidence="2" id="KW-1185">Reference proteome</keyword>
<name>A0A918N8P8_9GAMM</name>
<reference evidence="1" key="1">
    <citation type="journal article" date="2014" name="Int. J. Syst. Evol. Microbiol.">
        <title>Complete genome sequence of Corynebacterium casei LMG S-19264T (=DSM 44701T), isolated from a smear-ripened cheese.</title>
        <authorList>
            <consortium name="US DOE Joint Genome Institute (JGI-PGF)"/>
            <person name="Walter F."/>
            <person name="Albersmeier A."/>
            <person name="Kalinowski J."/>
            <person name="Ruckert C."/>
        </authorList>
    </citation>
    <scope>NUCLEOTIDE SEQUENCE</scope>
    <source>
        <strain evidence="1">KCTC 22169</strain>
    </source>
</reference>
<accession>A0A918N8P8</accession>
<gene>
    <name evidence="1" type="ORF">GCM10007392_14480</name>
</gene>
<dbReference type="EMBL" id="BMXR01000003">
    <property type="protein sequence ID" value="GGX48546.1"/>
    <property type="molecule type" value="Genomic_DNA"/>
</dbReference>
<sequence>MDNRLNAWRETVTETILLNWKTYAFLFYGDFKEHDLHQFNMAIQELGWVRGWELGMLSSANPTSGYKMRL</sequence>
<evidence type="ECO:0000313" key="2">
    <source>
        <dbReference type="Proteomes" id="UP000626148"/>
    </source>
</evidence>
<proteinExistence type="predicted"/>
<dbReference type="AlphaFoldDB" id="A0A918N8P8"/>
<comment type="caution">
    <text evidence="1">The sequence shown here is derived from an EMBL/GenBank/DDBJ whole genome shotgun (WGS) entry which is preliminary data.</text>
</comment>
<protein>
    <submittedName>
        <fullName evidence="1">Uncharacterized protein</fullName>
    </submittedName>
</protein>